<evidence type="ECO:0000256" key="1">
    <source>
        <dbReference type="ARBA" id="ARBA00022801"/>
    </source>
</evidence>
<dbReference type="Gene3D" id="3.40.50.850">
    <property type="entry name" value="Isochorismatase-like"/>
    <property type="match status" value="1"/>
</dbReference>
<feature type="domain" description="Isochorismatase-like" evidence="2">
    <location>
        <begin position="14"/>
        <end position="201"/>
    </location>
</feature>
<evidence type="ECO:0000259" key="2">
    <source>
        <dbReference type="Pfam" id="PF00857"/>
    </source>
</evidence>
<evidence type="ECO:0000313" key="4">
    <source>
        <dbReference type="Proteomes" id="UP001240250"/>
    </source>
</evidence>
<dbReference type="PANTHER" id="PTHR43540">
    <property type="entry name" value="PEROXYUREIDOACRYLATE/UREIDOACRYLATE AMIDOHYDROLASE-RELATED"/>
    <property type="match status" value="1"/>
</dbReference>
<dbReference type="RefSeq" id="WP_070319056.1">
    <property type="nucleotide sequence ID" value="NZ_CP194061.1"/>
</dbReference>
<dbReference type="InterPro" id="IPR000868">
    <property type="entry name" value="Isochorismatase-like_dom"/>
</dbReference>
<proteinExistence type="predicted"/>
<keyword evidence="4" id="KW-1185">Reference proteome</keyword>
<dbReference type="CDD" id="cd00431">
    <property type="entry name" value="cysteine_hydrolases"/>
    <property type="match status" value="1"/>
</dbReference>
<dbReference type="Proteomes" id="UP001240250">
    <property type="component" value="Unassembled WGS sequence"/>
</dbReference>
<keyword evidence="1" id="KW-0378">Hydrolase</keyword>
<reference evidence="3 4" key="1">
    <citation type="submission" date="2023-07" db="EMBL/GenBank/DDBJ databases">
        <title>Sequencing the genomes of 1000 actinobacteria strains.</title>
        <authorList>
            <person name="Klenk H.-P."/>
        </authorList>
    </citation>
    <scope>NUCLEOTIDE SEQUENCE [LARGE SCALE GENOMIC DNA]</scope>
    <source>
        <strain evidence="3 4">DSM 14785</strain>
    </source>
</reference>
<comment type="caution">
    <text evidence="3">The sequence shown here is derived from an EMBL/GenBank/DDBJ whole genome shotgun (WGS) entry which is preliminary data.</text>
</comment>
<sequence>MTYPTSRFAPGTAAVVVVDVQNDFCDPAGACAQRGSDVAGAVAMVPRLERFLDAARAAGVLVVFIQTTHDATTNSPAWLARRGDPVPGAPTPVATCATGTWGADFYRVAPQPGEPVVVKHRYSAFAGTNLDVVLRSAGVDSLLLTGVSTNVCVESTLRDGLFAEYRVTLVEDCAASFEAEAHAATVANVEQYFGVVATSEEIGATWSALSRAA</sequence>
<dbReference type="Pfam" id="PF00857">
    <property type="entry name" value="Isochorismatase"/>
    <property type="match status" value="1"/>
</dbReference>
<evidence type="ECO:0000313" key="3">
    <source>
        <dbReference type="EMBL" id="MDQ0425897.1"/>
    </source>
</evidence>
<dbReference type="EMBL" id="JAUSVM010000001">
    <property type="protein sequence ID" value="MDQ0425897.1"/>
    <property type="molecule type" value="Genomic_DNA"/>
</dbReference>
<protein>
    <submittedName>
        <fullName evidence="3">Nicotinamidase-related amidase</fullName>
    </submittedName>
</protein>
<accession>A0ABU0GKL4</accession>
<dbReference type="InterPro" id="IPR036380">
    <property type="entry name" value="Isochorismatase-like_sf"/>
</dbReference>
<name>A0ABU0GKL4_9CELL</name>
<organism evidence="3 4">
    <name type="scientific">Cellulomonas iranensis</name>
    <dbReference type="NCBI Taxonomy" id="76862"/>
    <lineage>
        <taxon>Bacteria</taxon>
        <taxon>Bacillati</taxon>
        <taxon>Actinomycetota</taxon>
        <taxon>Actinomycetes</taxon>
        <taxon>Micrococcales</taxon>
        <taxon>Cellulomonadaceae</taxon>
        <taxon>Cellulomonas</taxon>
    </lineage>
</organism>
<dbReference type="SUPFAM" id="SSF52499">
    <property type="entry name" value="Isochorismatase-like hydrolases"/>
    <property type="match status" value="1"/>
</dbReference>
<dbReference type="PANTHER" id="PTHR43540:SF6">
    <property type="entry name" value="ISOCHORISMATASE-LIKE DOMAIN-CONTAINING PROTEIN"/>
    <property type="match status" value="1"/>
</dbReference>
<dbReference type="InterPro" id="IPR050272">
    <property type="entry name" value="Isochorismatase-like_hydrls"/>
</dbReference>
<gene>
    <name evidence="3" type="ORF">JO380_002278</name>
</gene>